<keyword evidence="4" id="KW-1185">Reference proteome</keyword>
<dbReference type="RefSeq" id="WP_283761370.1">
    <property type="nucleotide sequence ID" value="NZ_JAQPOK010000032.1"/>
</dbReference>
<dbReference type="PANTHER" id="PTHR35848:SF6">
    <property type="entry name" value="CUPIN TYPE-2 DOMAIN-CONTAINING PROTEIN"/>
    <property type="match status" value="1"/>
</dbReference>
<proteinExistence type="predicted"/>
<dbReference type="SUPFAM" id="SSF51182">
    <property type="entry name" value="RmlC-like cupins"/>
    <property type="match status" value="1"/>
</dbReference>
<protein>
    <submittedName>
        <fullName evidence="3">Cupin domain-containing protein</fullName>
    </submittedName>
</protein>
<dbReference type="InterPro" id="IPR011051">
    <property type="entry name" value="RmlC_Cupin_sf"/>
</dbReference>
<sequence>MKITHLNDLPQEGVSHNRNIRKQVMLRMGELPHLTNFSQARFPPGAVANGHAHQDMCEVFFIESGTGRITVNNQEYALSPGTCIAIDVGEVHELCNTGSTELVVTYFGLRVPSEVIRQE</sequence>
<keyword evidence="1" id="KW-0479">Metal-binding</keyword>
<name>A0ABT7BFU1_9CYAN</name>
<gene>
    <name evidence="3" type="ORF">PJF56_04120</name>
</gene>
<organism evidence="3 4">
    <name type="scientific">Roseofilum halophilum BLCC-M91</name>
    <dbReference type="NCBI Taxonomy" id="3022259"/>
    <lineage>
        <taxon>Bacteria</taxon>
        <taxon>Bacillati</taxon>
        <taxon>Cyanobacteriota</taxon>
        <taxon>Cyanophyceae</taxon>
        <taxon>Desertifilales</taxon>
        <taxon>Desertifilaceae</taxon>
        <taxon>Roseofilum</taxon>
        <taxon>Roseofilum halophilum</taxon>
    </lineage>
</organism>
<dbReference type="Gene3D" id="2.60.120.10">
    <property type="entry name" value="Jelly Rolls"/>
    <property type="match status" value="1"/>
</dbReference>
<evidence type="ECO:0000313" key="3">
    <source>
        <dbReference type="EMBL" id="MDJ1178044.1"/>
    </source>
</evidence>
<evidence type="ECO:0000313" key="4">
    <source>
        <dbReference type="Proteomes" id="UP001231370"/>
    </source>
</evidence>
<evidence type="ECO:0000256" key="1">
    <source>
        <dbReference type="ARBA" id="ARBA00022723"/>
    </source>
</evidence>
<dbReference type="Pfam" id="PF07883">
    <property type="entry name" value="Cupin_2"/>
    <property type="match status" value="1"/>
</dbReference>
<dbReference type="EMBL" id="JAQPOK010000032">
    <property type="protein sequence ID" value="MDJ1178044.1"/>
    <property type="molecule type" value="Genomic_DNA"/>
</dbReference>
<evidence type="ECO:0000259" key="2">
    <source>
        <dbReference type="Pfam" id="PF07883"/>
    </source>
</evidence>
<dbReference type="Proteomes" id="UP001231370">
    <property type="component" value="Unassembled WGS sequence"/>
</dbReference>
<comment type="caution">
    <text evidence="3">The sequence shown here is derived from an EMBL/GenBank/DDBJ whole genome shotgun (WGS) entry which is preliminary data.</text>
</comment>
<dbReference type="PANTHER" id="PTHR35848">
    <property type="entry name" value="OXALATE-BINDING PROTEIN"/>
    <property type="match status" value="1"/>
</dbReference>
<reference evidence="3 4" key="1">
    <citation type="submission" date="2023-01" db="EMBL/GenBank/DDBJ databases">
        <title>Novel diversity within Roseofilum (Cyanobacteria; Desertifilaceae) from marine benthic mats with descriptions of four novel species.</title>
        <authorList>
            <person name="Wang Y."/>
            <person name="Berthold D.E."/>
            <person name="Hu J."/>
            <person name="Lefler F.W."/>
            <person name="Laughinghouse H.D. IV."/>
        </authorList>
    </citation>
    <scope>NUCLEOTIDE SEQUENCE [LARGE SCALE GENOMIC DNA]</scope>
    <source>
        <strain evidence="3 4">BLCC-M91</strain>
    </source>
</reference>
<feature type="domain" description="Cupin type-2" evidence="2">
    <location>
        <begin position="41"/>
        <end position="104"/>
    </location>
</feature>
<dbReference type="InterPro" id="IPR014710">
    <property type="entry name" value="RmlC-like_jellyroll"/>
</dbReference>
<dbReference type="InterPro" id="IPR013096">
    <property type="entry name" value="Cupin_2"/>
</dbReference>
<dbReference type="InterPro" id="IPR051610">
    <property type="entry name" value="GPI/OXD"/>
</dbReference>
<accession>A0ABT7BFU1</accession>